<dbReference type="Proteomes" id="UP000662939">
    <property type="component" value="Chromosome"/>
</dbReference>
<dbReference type="KEGG" id="nav:JQS30_03600"/>
<keyword evidence="4" id="KW-1185">Reference proteome</keyword>
<proteinExistence type="predicted"/>
<feature type="transmembrane region" description="Helical" evidence="2">
    <location>
        <begin position="85"/>
        <end position="106"/>
    </location>
</feature>
<evidence type="ECO:0000256" key="2">
    <source>
        <dbReference type="SAM" id="Phobius"/>
    </source>
</evidence>
<dbReference type="EMBL" id="CP070496">
    <property type="protein sequence ID" value="QSB06020.1"/>
    <property type="molecule type" value="Genomic_DNA"/>
</dbReference>
<keyword evidence="2" id="KW-0472">Membrane</keyword>
<keyword evidence="2" id="KW-1133">Transmembrane helix</keyword>
<evidence type="ECO:0000313" key="4">
    <source>
        <dbReference type="Proteomes" id="UP000662939"/>
    </source>
</evidence>
<protein>
    <submittedName>
        <fullName evidence="3">Uncharacterized protein</fullName>
    </submittedName>
</protein>
<keyword evidence="2" id="KW-0812">Transmembrane</keyword>
<organism evidence="3 4">
    <name type="scientific">Natronoglycomyces albus</name>
    <dbReference type="NCBI Taxonomy" id="2811108"/>
    <lineage>
        <taxon>Bacteria</taxon>
        <taxon>Bacillati</taxon>
        <taxon>Actinomycetota</taxon>
        <taxon>Actinomycetes</taxon>
        <taxon>Glycomycetales</taxon>
        <taxon>Glycomycetaceae</taxon>
        <taxon>Natronoglycomyces</taxon>
    </lineage>
</organism>
<evidence type="ECO:0000313" key="3">
    <source>
        <dbReference type="EMBL" id="QSB06020.1"/>
    </source>
</evidence>
<gene>
    <name evidence="3" type="ORF">JQS30_03600</name>
</gene>
<reference evidence="3" key="1">
    <citation type="submission" date="2021-02" db="EMBL/GenBank/DDBJ databases">
        <title>Natronoglycomyces albus gen. nov., sp. nov, a haloalkaliphilic actinobacterium from a soda solonchak soil.</title>
        <authorList>
            <person name="Sorokin D.Y."/>
            <person name="Khijniak T.V."/>
            <person name="Zakharycheva A.P."/>
            <person name="Boueva O.V."/>
            <person name="Ariskina E.V."/>
            <person name="Hahnke R.L."/>
            <person name="Bunk B."/>
            <person name="Sproer C."/>
            <person name="Schumann P."/>
            <person name="Evtushenko L.I."/>
            <person name="Kublanov I.V."/>
        </authorList>
    </citation>
    <scope>NUCLEOTIDE SEQUENCE</scope>
    <source>
        <strain evidence="3">DSM 106290</strain>
    </source>
</reference>
<feature type="compositionally biased region" description="Basic and acidic residues" evidence="1">
    <location>
        <begin position="24"/>
        <end position="44"/>
    </location>
</feature>
<feature type="region of interest" description="Disordered" evidence="1">
    <location>
        <begin position="1"/>
        <end position="76"/>
    </location>
</feature>
<name>A0A895XUW7_9ACTN</name>
<accession>A0A895XUW7</accession>
<evidence type="ECO:0000256" key="1">
    <source>
        <dbReference type="SAM" id="MobiDB-lite"/>
    </source>
</evidence>
<sequence length="302" mass="32846">MEVTPISSPRYEPDPRDFGPPTRGPHDVDPRGDSSPDGSVRFDDAEAADSTVPEADSDDDAPHDRPEKYSGRHEGSDRFKQFTRAGIVLTAVTALVVSGGFALYMYSDSTETDGAIATDSMPEPCEFVAGPVASDDEEDIEEDSDESDEDEAADEPLLAGWVSQEVSREIDRRTEESIQYFSCIYSAENSSAEREYRLLTLYSTLEVHETVPAAREAHTGALQFETGENRRVQTAGGIGERAAIIPIVGEPDRQEIRLYLQTANATASLSIFVSGVPPEDGDLTALVRQLAIDLVDSLPREG</sequence>
<feature type="compositionally biased region" description="Basic and acidic residues" evidence="1">
    <location>
        <begin position="60"/>
        <end position="76"/>
    </location>
</feature>
<dbReference type="RefSeq" id="WP_213172031.1">
    <property type="nucleotide sequence ID" value="NZ_CP070496.1"/>
</dbReference>
<dbReference type="AlphaFoldDB" id="A0A895XUW7"/>
<feature type="compositionally biased region" description="Acidic residues" evidence="1">
    <location>
        <begin position="134"/>
        <end position="154"/>
    </location>
</feature>
<feature type="region of interest" description="Disordered" evidence="1">
    <location>
        <begin position="129"/>
        <end position="154"/>
    </location>
</feature>